<evidence type="ECO:0000313" key="6">
    <source>
        <dbReference type="Proteomes" id="UP000027265"/>
    </source>
</evidence>
<dbReference type="SUPFAM" id="SSF57180">
    <property type="entry name" value="Cellulose-binding domain"/>
    <property type="match status" value="1"/>
</dbReference>
<organism evidence="5 6">
    <name type="scientific">Jaapia argillacea MUCL 33604</name>
    <dbReference type="NCBI Taxonomy" id="933084"/>
    <lineage>
        <taxon>Eukaryota</taxon>
        <taxon>Fungi</taxon>
        <taxon>Dikarya</taxon>
        <taxon>Basidiomycota</taxon>
        <taxon>Agaricomycotina</taxon>
        <taxon>Agaricomycetes</taxon>
        <taxon>Agaricomycetidae</taxon>
        <taxon>Jaapiales</taxon>
        <taxon>Jaapiaceae</taxon>
        <taxon>Jaapia</taxon>
    </lineage>
</organism>
<evidence type="ECO:0000256" key="3">
    <source>
        <dbReference type="SAM" id="SignalP"/>
    </source>
</evidence>
<dbReference type="EMBL" id="KL197763">
    <property type="protein sequence ID" value="KDQ50267.1"/>
    <property type="molecule type" value="Genomic_DNA"/>
</dbReference>
<dbReference type="InterPro" id="IPR035971">
    <property type="entry name" value="CBD_sf"/>
</dbReference>
<evidence type="ECO:0000256" key="2">
    <source>
        <dbReference type="SAM" id="MobiDB-lite"/>
    </source>
</evidence>
<dbReference type="GO" id="GO:0005975">
    <property type="term" value="P:carbohydrate metabolic process"/>
    <property type="evidence" value="ECO:0007669"/>
    <property type="project" value="InterPro"/>
</dbReference>
<dbReference type="Proteomes" id="UP000027265">
    <property type="component" value="Unassembled WGS sequence"/>
</dbReference>
<reference evidence="6" key="1">
    <citation type="journal article" date="2014" name="Proc. Natl. Acad. Sci. U.S.A.">
        <title>Extensive sampling of basidiomycete genomes demonstrates inadequacy of the white-rot/brown-rot paradigm for wood decay fungi.</title>
        <authorList>
            <person name="Riley R."/>
            <person name="Salamov A.A."/>
            <person name="Brown D.W."/>
            <person name="Nagy L.G."/>
            <person name="Floudas D."/>
            <person name="Held B.W."/>
            <person name="Levasseur A."/>
            <person name="Lombard V."/>
            <person name="Morin E."/>
            <person name="Otillar R."/>
            <person name="Lindquist E.A."/>
            <person name="Sun H."/>
            <person name="LaButti K.M."/>
            <person name="Schmutz J."/>
            <person name="Jabbour D."/>
            <person name="Luo H."/>
            <person name="Baker S.E."/>
            <person name="Pisabarro A.G."/>
            <person name="Walton J.D."/>
            <person name="Blanchette R.A."/>
            <person name="Henrissat B."/>
            <person name="Martin F."/>
            <person name="Cullen D."/>
            <person name="Hibbett D.S."/>
            <person name="Grigoriev I.V."/>
        </authorList>
    </citation>
    <scope>NUCLEOTIDE SEQUENCE [LARGE SCALE GENOMIC DNA]</scope>
    <source>
        <strain evidence="6">MUCL 33604</strain>
    </source>
</reference>
<keyword evidence="6" id="KW-1185">Reference proteome</keyword>
<dbReference type="InParanoid" id="A0A067PGX4"/>
<dbReference type="AlphaFoldDB" id="A0A067PGX4"/>
<dbReference type="GO" id="GO:0005576">
    <property type="term" value="C:extracellular region"/>
    <property type="evidence" value="ECO:0007669"/>
    <property type="project" value="InterPro"/>
</dbReference>
<dbReference type="HOGENOM" id="CLU_066055_0_0_1"/>
<dbReference type="InterPro" id="IPR000254">
    <property type="entry name" value="CBD"/>
</dbReference>
<evidence type="ECO:0000313" key="5">
    <source>
        <dbReference type="EMBL" id="KDQ50267.1"/>
    </source>
</evidence>
<dbReference type="SMART" id="SM00236">
    <property type="entry name" value="fCBD"/>
    <property type="match status" value="1"/>
</dbReference>
<dbReference type="Pfam" id="PF00734">
    <property type="entry name" value="CBM_1"/>
    <property type="match status" value="1"/>
</dbReference>
<feature type="chain" id="PRO_5001643136" evidence="3">
    <location>
        <begin position="18"/>
        <end position="277"/>
    </location>
</feature>
<accession>A0A067PGX4</accession>
<gene>
    <name evidence="5" type="ORF">JAAARDRAFT_200150</name>
</gene>
<keyword evidence="1 3" id="KW-0732">Signal</keyword>
<dbReference type="PROSITE" id="PS00562">
    <property type="entry name" value="CBM1_1"/>
    <property type="match status" value="1"/>
</dbReference>
<feature type="signal peptide" evidence="3">
    <location>
        <begin position="1"/>
        <end position="17"/>
    </location>
</feature>
<feature type="compositionally biased region" description="Polar residues" evidence="2">
    <location>
        <begin position="109"/>
        <end position="118"/>
    </location>
</feature>
<name>A0A067PGX4_9AGAM</name>
<evidence type="ECO:0000256" key="1">
    <source>
        <dbReference type="ARBA" id="ARBA00022729"/>
    </source>
</evidence>
<protein>
    <submittedName>
        <fullName evidence="5">Carbohydrate-binding module family 1 protein</fullName>
    </submittedName>
</protein>
<dbReference type="OrthoDB" id="2119228at2759"/>
<feature type="domain" description="CBM1" evidence="4">
    <location>
        <begin position="18"/>
        <end position="54"/>
    </location>
</feature>
<proteinExistence type="predicted"/>
<evidence type="ECO:0000259" key="4">
    <source>
        <dbReference type="PROSITE" id="PS51164"/>
    </source>
</evidence>
<dbReference type="PROSITE" id="PS51164">
    <property type="entry name" value="CBM1_2"/>
    <property type="match status" value="1"/>
</dbReference>
<dbReference type="GO" id="GO:0030248">
    <property type="term" value="F:cellulose binding"/>
    <property type="evidence" value="ECO:0007669"/>
    <property type="project" value="InterPro"/>
</dbReference>
<dbReference type="STRING" id="933084.A0A067PGX4"/>
<feature type="compositionally biased region" description="Low complexity" evidence="2">
    <location>
        <begin position="74"/>
        <end position="108"/>
    </location>
</feature>
<sequence length="277" mass="29102">MLKSIVLVLFAATAALAQTAADYGQCGGTGWTGATLCPTGWTCTELNAYYWQCLQSSSTAHTVTTVTTTISSYPTTTPTTTPTTHSTSTTTTTTTITPTTTPISGSSTLSVPSQTASGTTPLQTGYNWVRADSEPYFHYYLQSQTLNSASNAVLGSPATAGQFIISSGQLIQQNTASMAPLYAVVEPRANSSVMKLLMSWSTTPATGSAAGTFSFSGDTLEWVNANITRQQNDAWYICPDSAGNADVYINLGAYDYDTPAGCEDETIHAYTGTTAVP</sequence>
<feature type="region of interest" description="Disordered" evidence="2">
    <location>
        <begin position="74"/>
        <end position="118"/>
    </location>
</feature>